<evidence type="ECO:0000256" key="3">
    <source>
        <dbReference type="ARBA" id="ARBA00022771"/>
    </source>
</evidence>
<dbReference type="PANTHER" id="PTHR31669:SF283">
    <property type="entry name" value="PROTEIN FAR1-RELATED SEQUENCE"/>
    <property type="match status" value="1"/>
</dbReference>
<accession>A0A444X0D6</accession>
<sequence length="386" mass="45483">MRSTQRSEIMHSFFNKFITRNSSLRQFVKQYDNCLASREQREREFDAADFHTVIPCATKSAIEAQFQHVYTHEKFREVQAHFREKVNCVTRSMHSTLGFTTYEVVEHVSNSTFNKCLVTYDAVSRKVKCQCLLFKSRGILCRHSLSILSFERVDNIAPRYILERWSKNIKRRHTHIKSSQDEPLLEPKSKRFNDLVFRSHNICEFASESEELTRILHRVFDKVMDEMQEYQEKSKGKSSLSHEEATLSDMNNLQSPPCVKTRGWPKNRLGSNLEKKISNATKKKKIALTELNLLDCGSTIQSISTLYNAPDMNFSREDYRSFILFTHEQISIHQGYRRAGKDSRWLWKSYCFRFPNHLVSDFVHFVQQKIRTISIPKVINLFLHFN</sequence>
<name>A0A444X0D6_ARAHY</name>
<protein>
    <recommendedName>
        <fullName evidence="6">Protein FAR1-RELATED SEQUENCE</fullName>
    </recommendedName>
</protein>
<dbReference type="InterPro" id="IPR007527">
    <property type="entry name" value="Znf_SWIM"/>
</dbReference>
<dbReference type="GO" id="GO:0006355">
    <property type="term" value="P:regulation of DNA-templated transcription"/>
    <property type="evidence" value="ECO:0007669"/>
    <property type="project" value="UniProtKB-UniRule"/>
</dbReference>
<dbReference type="SMART" id="SM00575">
    <property type="entry name" value="ZnF_PMZ"/>
    <property type="match status" value="1"/>
</dbReference>
<feature type="domain" description="SWIM-type" evidence="8">
    <location>
        <begin position="102"/>
        <end position="152"/>
    </location>
</feature>
<evidence type="ECO:0000313" key="10">
    <source>
        <dbReference type="Proteomes" id="UP000289738"/>
    </source>
</evidence>
<dbReference type="Proteomes" id="UP000289738">
    <property type="component" value="Chromosome B10"/>
</dbReference>
<dbReference type="GO" id="GO:0008270">
    <property type="term" value="F:zinc ion binding"/>
    <property type="evidence" value="ECO:0007669"/>
    <property type="project" value="UniProtKB-UniRule"/>
</dbReference>
<reference evidence="9 10" key="1">
    <citation type="submission" date="2019-01" db="EMBL/GenBank/DDBJ databases">
        <title>Sequencing of cultivated peanut Arachis hypogaea provides insights into genome evolution and oil improvement.</title>
        <authorList>
            <person name="Chen X."/>
        </authorList>
    </citation>
    <scope>NUCLEOTIDE SEQUENCE [LARGE SCALE GENOMIC DNA]</scope>
    <source>
        <strain evidence="10">cv. Fuhuasheng</strain>
        <tissue evidence="9">Leaves</tissue>
    </source>
</reference>
<dbReference type="AlphaFoldDB" id="A0A444X0D6"/>
<keyword evidence="2 6" id="KW-0479">Metal-binding</keyword>
<comment type="similarity">
    <text evidence="1 6">Belongs to the FHY3/FAR1 family.</text>
</comment>
<dbReference type="PANTHER" id="PTHR31669">
    <property type="entry name" value="PROTEIN FAR1-RELATED SEQUENCE 10-RELATED"/>
    <property type="match status" value="1"/>
</dbReference>
<evidence type="ECO:0000256" key="6">
    <source>
        <dbReference type="RuleBase" id="RU367018"/>
    </source>
</evidence>
<organism evidence="9 10">
    <name type="scientific">Arachis hypogaea</name>
    <name type="common">Peanut</name>
    <dbReference type="NCBI Taxonomy" id="3818"/>
    <lineage>
        <taxon>Eukaryota</taxon>
        <taxon>Viridiplantae</taxon>
        <taxon>Streptophyta</taxon>
        <taxon>Embryophyta</taxon>
        <taxon>Tracheophyta</taxon>
        <taxon>Spermatophyta</taxon>
        <taxon>Magnoliopsida</taxon>
        <taxon>eudicotyledons</taxon>
        <taxon>Gunneridae</taxon>
        <taxon>Pentapetalae</taxon>
        <taxon>rosids</taxon>
        <taxon>fabids</taxon>
        <taxon>Fabales</taxon>
        <taxon>Fabaceae</taxon>
        <taxon>Papilionoideae</taxon>
        <taxon>50 kb inversion clade</taxon>
        <taxon>dalbergioids sensu lato</taxon>
        <taxon>Dalbergieae</taxon>
        <taxon>Pterocarpus clade</taxon>
        <taxon>Arachis</taxon>
    </lineage>
</organism>
<evidence type="ECO:0000256" key="4">
    <source>
        <dbReference type="ARBA" id="ARBA00022833"/>
    </source>
</evidence>
<comment type="function">
    <text evidence="6">Putative transcription activator involved in regulating light control of development.</text>
</comment>
<keyword evidence="3 5" id="KW-0863">Zinc-finger</keyword>
<evidence type="ECO:0000256" key="1">
    <source>
        <dbReference type="ARBA" id="ARBA00005889"/>
    </source>
</evidence>
<dbReference type="InterPro" id="IPR006564">
    <property type="entry name" value="Znf_PMZ"/>
</dbReference>
<comment type="caution">
    <text evidence="9">The sequence shown here is derived from an EMBL/GenBank/DDBJ whole genome shotgun (WGS) entry which is preliminary data.</text>
</comment>
<evidence type="ECO:0000256" key="7">
    <source>
        <dbReference type="SAM" id="MobiDB-lite"/>
    </source>
</evidence>
<keyword evidence="4 6" id="KW-0862">Zinc</keyword>
<feature type="compositionally biased region" description="Basic and acidic residues" evidence="7">
    <location>
        <begin position="231"/>
        <end position="245"/>
    </location>
</feature>
<dbReference type="EMBL" id="SDMP01000020">
    <property type="protein sequence ID" value="RYQ83115.1"/>
    <property type="molecule type" value="Genomic_DNA"/>
</dbReference>
<evidence type="ECO:0000256" key="5">
    <source>
        <dbReference type="PROSITE-ProRule" id="PRU00325"/>
    </source>
</evidence>
<proteinExistence type="inferred from homology"/>
<dbReference type="GO" id="GO:0005634">
    <property type="term" value="C:nucleus"/>
    <property type="evidence" value="ECO:0007669"/>
    <property type="project" value="UniProtKB-SubCell"/>
</dbReference>
<gene>
    <name evidence="9" type="ORF">Ahy_B10g101733</name>
</gene>
<dbReference type="PROSITE" id="PS50966">
    <property type="entry name" value="ZF_SWIM"/>
    <property type="match status" value="1"/>
</dbReference>
<feature type="region of interest" description="Disordered" evidence="7">
    <location>
        <begin position="231"/>
        <end position="267"/>
    </location>
</feature>
<evidence type="ECO:0000256" key="2">
    <source>
        <dbReference type="ARBA" id="ARBA00022723"/>
    </source>
</evidence>
<dbReference type="InterPro" id="IPR031052">
    <property type="entry name" value="FHY3/FAR1"/>
</dbReference>
<keyword evidence="6" id="KW-0539">Nucleus</keyword>
<evidence type="ECO:0000313" key="9">
    <source>
        <dbReference type="EMBL" id="RYQ83115.1"/>
    </source>
</evidence>
<comment type="subcellular location">
    <subcellularLocation>
        <location evidence="6">Nucleus</location>
    </subcellularLocation>
</comment>
<evidence type="ECO:0000259" key="8">
    <source>
        <dbReference type="PROSITE" id="PS50966"/>
    </source>
</evidence>
<keyword evidence="10" id="KW-1185">Reference proteome</keyword>